<protein>
    <submittedName>
        <fullName evidence="1">Uncharacterized protein</fullName>
    </submittedName>
</protein>
<organism evidence="1">
    <name type="scientific">Anguilla anguilla</name>
    <name type="common">European freshwater eel</name>
    <name type="synonym">Muraena anguilla</name>
    <dbReference type="NCBI Taxonomy" id="7936"/>
    <lineage>
        <taxon>Eukaryota</taxon>
        <taxon>Metazoa</taxon>
        <taxon>Chordata</taxon>
        <taxon>Craniata</taxon>
        <taxon>Vertebrata</taxon>
        <taxon>Euteleostomi</taxon>
        <taxon>Actinopterygii</taxon>
        <taxon>Neopterygii</taxon>
        <taxon>Teleostei</taxon>
        <taxon>Anguilliformes</taxon>
        <taxon>Anguillidae</taxon>
        <taxon>Anguilla</taxon>
    </lineage>
</organism>
<dbReference type="EMBL" id="GBXM01098506">
    <property type="protein sequence ID" value="JAH10071.1"/>
    <property type="molecule type" value="Transcribed_RNA"/>
</dbReference>
<dbReference type="AlphaFoldDB" id="A0A0E9PZK3"/>
<reference evidence="1" key="2">
    <citation type="journal article" date="2015" name="Fish Shellfish Immunol.">
        <title>Early steps in the European eel (Anguilla anguilla)-Vibrio vulnificus interaction in the gills: Role of the RtxA13 toxin.</title>
        <authorList>
            <person name="Callol A."/>
            <person name="Pajuelo D."/>
            <person name="Ebbesson L."/>
            <person name="Teles M."/>
            <person name="MacKenzie S."/>
            <person name="Amaro C."/>
        </authorList>
    </citation>
    <scope>NUCLEOTIDE SEQUENCE</scope>
</reference>
<evidence type="ECO:0000313" key="1">
    <source>
        <dbReference type="EMBL" id="JAH10071.1"/>
    </source>
</evidence>
<proteinExistence type="predicted"/>
<reference evidence="1" key="1">
    <citation type="submission" date="2014-11" db="EMBL/GenBank/DDBJ databases">
        <authorList>
            <person name="Amaro Gonzalez C."/>
        </authorList>
    </citation>
    <scope>NUCLEOTIDE SEQUENCE</scope>
</reference>
<sequence length="44" mass="5092">MRIHNCIYAGYTSQTCLRLQNQMPIRIETHDGWTAVSPLSMHNC</sequence>
<accession>A0A0E9PZK3</accession>
<name>A0A0E9PZK3_ANGAN</name>